<dbReference type="GO" id="GO:0032787">
    <property type="term" value="P:monocarboxylic acid metabolic process"/>
    <property type="evidence" value="ECO:0007669"/>
    <property type="project" value="UniProtKB-ARBA"/>
</dbReference>
<dbReference type="InterPro" id="IPR036291">
    <property type="entry name" value="NAD(P)-bd_dom_sf"/>
</dbReference>
<dbReference type="PANTHER" id="PTHR42879:SF2">
    <property type="entry name" value="3-OXOACYL-[ACYL-CARRIER-PROTEIN] REDUCTASE FABG"/>
    <property type="match status" value="1"/>
</dbReference>
<name>A0A1I7BJT5_9ACTN</name>
<evidence type="ECO:0000313" key="3">
    <source>
        <dbReference type="EMBL" id="SFT87433.1"/>
    </source>
</evidence>
<dbReference type="InterPro" id="IPR002347">
    <property type="entry name" value="SDR_fam"/>
</dbReference>
<dbReference type="Pfam" id="PF13561">
    <property type="entry name" value="adh_short_C2"/>
    <property type="match status" value="1"/>
</dbReference>
<dbReference type="PANTHER" id="PTHR42879">
    <property type="entry name" value="3-OXOACYL-(ACYL-CARRIER-PROTEIN) REDUCTASE"/>
    <property type="match status" value="1"/>
</dbReference>
<evidence type="ECO:0000256" key="1">
    <source>
        <dbReference type="ARBA" id="ARBA00006484"/>
    </source>
</evidence>
<dbReference type="InterPro" id="IPR050259">
    <property type="entry name" value="SDR"/>
</dbReference>
<organism evidence="3 4">
    <name type="scientific">Geodermatophilus amargosae</name>
    <dbReference type="NCBI Taxonomy" id="1296565"/>
    <lineage>
        <taxon>Bacteria</taxon>
        <taxon>Bacillati</taxon>
        <taxon>Actinomycetota</taxon>
        <taxon>Actinomycetes</taxon>
        <taxon>Geodermatophilales</taxon>
        <taxon>Geodermatophilaceae</taxon>
        <taxon>Geodermatophilus</taxon>
    </lineage>
</organism>
<dbReference type="EMBL" id="FPBA01000014">
    <property type="protein sequence ID" value="SFT87433.1"/>
    <property type="molecule type" value="Genomic_DNA"/>
</dbReference>
<comment type="similarity">
    <text evidence="1">Belongs to the short-chain dehydrogenases/reductases (SDR) family.</text>
</comment>
<dbReference type="NCBIfam" id="NF005559">
    <property type="entry name" value="PRK07231.1"/>
    <property type="match status" value="1"/>
</dbReference>
<dbReference type="GO" id="GO:0016491">
    <property type="term" value="F:oxidoreductase activity"/>
    <property type="evidence" value="ECO:0007669"/>
    <property type="project" value="UniProtKB-KW"/>
</dbReference>
<dbReference type="FunFam" id="3.40.50.720:FF:000084">
    <property type="entry name" value="Short-chain dehydrogenase reductase"/>
    <property type="match status" value="1"/>
</dbReference>
<dbReference type="CDD" id="cd05233">
    <property type="entry name" value="SDR_c"/>
    <property type="match status" value="1"/>
</dbReference>
<dbReference type="AlphaFoldDB" id="A0A1I7BJT5"/>
<dbReference type="Proteomes" id="UP000199546">
    <property type="component" value="Unassembled WGS sequence"/>
</dbReference>
<protein>
    <submittedName>
        <fullName evidence="3">NAD(P)-dependent dehydrogenase, short-chain alcohol dehydrogenase family</fullName>
    </submittedName>
</protein>
<accession>A0A1I7BJT5</accession>
<dbReference type="SUPFAM" id="SSF51735">
    <property type="entry name" value="NAD(P)-binding Rossmann-fold domains"/>
    <property type="match status" value="1"/>
</dbReference>
<dbReference type="STRING" id="1296565.SAMN05660657_03650"/>
<dbReference type="Gene3D" id="3.40.50.720">
    <property type="entry name" value="NAD(P)-binding Rossmann-like Domain"/>
    <property type="match status" value="1"/>
</dbReference>
<gene>
    <name evidence="3" type="ORF">SAMN05660657_03650</name>
</gene>
<dbReference type="PRINTS" id="PR00080">
    <property type="entry name" value="SDRFAMILY"/>
</dbReference>
<reference evidence="4" key="1">
    <citation type="submission" date="2016-10" db="EMBL/GenBank/DDBJ databases">
        <authorList>
            <person name="Varghese N."/>
            <person name="Submissions S."/>
        </authorList>
    </citation>
    <scope>NUCLEOTIDE SEQUENCE [LARGE SCALE GENOMIC DNA]</scope>
    <source>
        <strain evidence="4">DSM 46136</strain>
    </source>
</reference>
<dbReference type="PROSITE" id="PS00061">
    <property type="entry name" value="ADH_SHORT"/>
    <property type="match status" value="1"/>
</dbReference>
<sequence length="267" mass="27585">MDSSRLNGRLDGKVAVITGASTGIGRAAFEMFAAAGAKVVGAARTQSNLDEAVKAVEGLGGEAVAVSADLASDAAAATVIDAAVSNFGGIDILVNNAGVGYSYRSVRPGSMNAIGDSTAEEWDHVMSINLGAVVNCSRHAIPKLQERGGGAVVNVASVLGLVGNPDAHAYTAAKGAIINLTRSMAVAYGKDGIRTNVVCPGYTETPLVEEYIDYLNSEENRFNWNPMGRMGTSEEIAYGLLYLASDEARYCNGAILTIDGGMICKPS</sequence>
<proteinExistence type="inferred from homology"/>
<dbReference type="PRINTS" id="PR00081">
    <property type="entry name" value="GDHRDH"/>
</dbReference>
<evidence type="ECO:0000256" key="2">
    <source>
        <dbReference type="ARBA" id="ARBA00023002"/>
    </source>
</evidence>
<evidence type="ECO:0000313" key="4">
    <source>
        <dbReference type="Proteomes" id="UP000199546"/>
    </source>
</evidence>
<dbReference type="RefSeq" id="WP_175551663.1">
    <property type="nucleotide sequence ID" value="NZ_FPBA01000014.1"/>
</dbReference>
<keyword evidence="2" id="KW-0560">Oxidoreductase</keyword>
<keyword evidence="4" id="KW-1185">Reference proteome</keyword>
<dbReference type="InterPro" id="IPR020904">
    <property type="entry name" value="Sc_DH/Rdtase_CS"/>
</dbReference>